<dbReference type="Pfam" id="PF02782">
    <property type="entry name" value="FGGY_C"/>
    <property type="match status" value="1"/>
</dbReference>
<keyword evidence="4" id="KW-0418">Kinase</keyword>
<dbReference type="InterPro" id="IPR043129">
    <property type="entry name" value="ATPase_NBD"/>
</dbReference>
<evidence type="ECO:0000259" key="9">
    <source>
        <dbReference type="Pfam" id="PF02782"/>
    </source>
</evidence>
<name>A0A9D1IC70_9FIRM</name>
<evidence type="ECO:0000256" key="2">
    <source>
        <dbReference type="ARBA" id="ARBA00022679"/>
    </source>
</evidence>
<keyword evidence="7" id="KW-0684">Rhamnose metabolism</keyword>
<dbReference type="GO" id="GO:0006071">
    <property type="term" value="P:glycerol metabolic process"/>
    <property type="evidence" value="ECO:0007669"/>
    <property type="project" value="TreeGrafter"/>
</dbReference>
<protein>
    <submittedName>
        <fullName evidence="10">Rhamnulokinase</fullName>
    </submittedName>
</protein>
<evidence type="ECO:0000256" key="5">
    <source>
        <dbReference type="ARBA" id="ARBA00022840"/>
    </source>
</evidence>
<keyword evidence="2" id="KW-0808">Transferase</keyword>
<gene>
    <name evidence="10" type="ORF">IAB02_09220</name>
</gene>
<dbReference type="GO" id="GO:0004370">
    <property type="term" value="F:glycerol kinase activity"/>
    <property type="evidence" value="ECO:0007669"/>
    <property type="project" value="TreeGrafter"/>
</dbReference>
<reference evidence="10" key="2">
    <citation type="journal article" date="2021" name="PeerJ">
        <title>Extensive microbial diversity within the chicken gut microbiome revealed by metagenomics and culture.</title>
        <authorList>
            <person name="Gilroy R."/>
            <person name="Ravi A."/>
            <person name="Getino M."/>
            <person name="Pursley I."/>
            <person name="Horton D.L."/>
            <person name="Alikhan N.F."/>
            <person name="Baker D."/>
            <person name="Gharbi K."/>
            <person name="Hall N."/>
            <person name="Watson M."/>
            <person name="Adriaenssens E.M."/>
            <person name="Foster-Nyarko E."/>
            <person name="Jarju S."/>
            <person name="Secka A."/>
            <person name="Antonio M."/>
            <person name="Oren A."/>
            <person name="Chaudhuri R.R."/>
            <person name="La Ragione R."/>
            <person name="Hildebrand F."/>
            <person name="Pallen M.J."/>
        </authorList>
    </citation>
    <scope>NUCLEOTIDE SEQUENCE</scope>
    <source>
        <strain evidence="10">ChiHcec3-11533</strain>
    </source>
</reference>
<dbReference type="SUPFAM" id="SSF53067">
    <property type="entry name" value="Actin-like ATPase domain"/>
    <property type="match status" value="2"/>
</dbReference>
<dbReference type="GO" id="GO:0005829">
    <property type="term" value="C:cytosol"/>
    <property type="evidence" value="ECO:0007669"/>
    <property type="project" value="TreeGrafter"/>
</dbReference>
<dbReference type="AlphaFoldDB" id="A0A9D1IC70"/>
<dbReference type="PANTHER" id="PTHR10196:SF93">
    <property type="entry name" value="L-RHAMNULOKINASE"/>
    <property type="match status" value="1"/>
</dbReference>
<dbReference type="InterPro" id="IPR018484">
    <property type="entry name" value="FGGY_N"/>
</dbReference>
<evidence type="ECO:0000256" key="1">
    <source>
        <dbReference type="ARBA" id="ARBA00009156"/>
    </source>
</evidence>
<comment type="similarity">
    <text evidence="1">Belongs to the FGGY kinase family.</text>
</comment>
<evidence type="ECO:0000313" key="11">
    <source>
        <dbReference type="Proteomes" id="UP000824072"/>
    </source>
</evidence>
<keyword evidence="3" id="KW-0547">Nucleotide-binding</keyword>
<organism evidence="10 11">
    <name type="scientific">Candidatus Pullichristensenella excrementigallinarum</name>
    <dbReference type="NCBI Taxonomy" id="2840907"/>
    <lineage>
        <taxon>Bacteria</taxon>
        <taxon>Bacillati</taxon>
        <taxon>Bacillota</taxon>
        <taxon>Clostridia</taxon>
        <taxon>Candidatus Pullichristensenella</taxon>
    </lineage>
</organism>
<dbReference type="GO" id="GO:0005524">
    <property type="term" value="F:ATP binding"/>
    <property type="evidence" value="ECO:0007669"/>
    <property type="project" value="UniProtKB-KW"/>
</dbReference>
<dbReference type="GO" id="GO:0019301">
    <property type="term" value="P:rhamnose catabolic process"/>
    <property type="evidence" value="ECO:0007669"/>
    <property type="project" value="InterPro"/>
</dbReference>
<evidence type="ECO:0000256" key="7">
    <source>
        <dbReference type="ARBA" id="ARBA00023308"/>
    </source>
</evidence>
<dbReference type="PANTHER" id="PTHR10196">
    <property type="entry name" value="SUGAR KINASE"/>
    <property type="match status" value="1"/>
</dbReference>
<proteinExistence type="inferred from homology"/>
<evidence type="ECO:0000256" key="3">
    <source>
        <dbReference type="ARBA" id="ARBA00022741"/>
    </source>
</evidence>
<dbReference type="Pfam" id="PF00370">
    <property type="entry name" value="FGGY_N"/>
    <property type="match status" value="1"/>
</dbReference>
<evidence type="ECO:0000313" key="10">
    <source>
        <dbReference type="EMBL" id="HIU34730.1"/>
    </source>
</evidence>
<keyword evidence="5" id="KW-0067">ATP-binding</keyword>
<accession>A0A9D1IC70</accession>
<keyword evidence="6" id="KW-1015">Disulfide bond</keyword>
<dbReference type="Gene3D" id="3.30.420.40">
    <property type="match status" value="2"/>
</dbReference>
<comment type="caution">
    <text evidence="10">The sequence shown here is derived from an EMBL/GenBank/DDBJ whole genome shotgun (WGS) entry which is preliminary data.</text>
</comment>
<sequence length="494" mass="55647">MNRHIAIDIGSESGRAIVGYLKDEKLYSEEIHRFRTQFMQVRNRGMRNFYRYHEEILHSLSVYREKYGPKLSSIGVDAWGMDFVILDRGGNVLKMPAFYREATRTSDVNDIIEKKFGIRRLYERNGNQALPSDTLNQLIRLKRDDDPCLDNPHGLLFVSDLFHYFLGAMPCNEYSLASYGRLYNVLTQEWDAEVFNAFGFPMTLCKPVVHAGDTIGTVDPAILAGAGLEGEVPIITPCGHDTASAAMAIPDTGDDWAFISSGTWSLMGFETPGPIINELAIEYNLSNDGLAMGVNLFKKNITGTWLIQQCKDVWGKYSYDQLTDLAEAAKDEDLFIDVNADDFYMPKNMPEAIARAVARDFGCEVDPSDAGRIARIIFQSMALKYRYYLDILLRAADKTISKMYITGGGSRNRVINQFTANAIGNPVYTGVYEGTSVGNLLLQAYGSGEIKDKQELRQIVKNSFPQNEFLPADKAKWDEKYAIFMEKAARPNEW</sequence>
<evidence type="ECO:0000259" key="8">
    <source>
        <dbReference type="Pfam" id="PF00370"/>
    </source>
</evidence>
<dbReference type="GO" id="GO:0008993">
    <property type="term" value="F:rhamnulokinase activity"/>
    <property type="evidence" value="ECO:0007669"/>
    <property type="project" value="InterPro"/>
</dbReference>
<dbReference type="EMBL" id="DVMU01000200">
    <property type="protein sequence ID" value="HIU34730.1"/>
    <property type="molecule type" value="Genomic_DNA"/>
</dbReference>
<dbReference type="Proteomes" id="UP000824072">
    <property type="component" value="Unassembled WGS sequence"/>
</dbReference>
<evidence type="ECO:0000256" key="6">
    <source>
        <dbReference type="ARBA" id="ARBA00023157"/>
    </source>
</evidence>
<dbReference type="CDD" id="cd07771">
    <property type="entry name" value="ASKHA_NBD_FGGY_RhaB-like"/>
    <property type="match status" value="1"/>
</dbReference>
<feature type="domain" description="Carbohydrate kinase FGGY C-terminal" evidence="9">
    <location>
        <begin position="258"/>
        <end position="446"/>
    </location>
</feature>
<dbReference type="InterPro" id="IPR013449">
    <property type="entry name" value="Rhamnulokinase"/>
</dbReference>
<feature type="domain" description="Carbohydrate kinase FGGY N-terminal" evidence="8">
    <location>
        <begin position="5"/>
        <end position="247"/>
    </location>
</feature>
<evidence type="ECO:0000256" key="4">
    <source>
        <dbReference type="ARBA" id="ARBA00022777"/>
    </source>
</evidence>
<reference evidence="10" key="1">
    <citation type="submission" date="2020-10" db="EMBL/GenBank/DDBJ databases">
        <authorList>
            <person name="Gilroy R."/>
        </authorList>
    </citation>
    <scope>NUCLEOTIDE SEQUENCE</scope>
    <source>
        <strain evidence="10">ChiHcec3-11533</strain>
    </source>
</reference>
<dbReference type="InterPro" id="IPR018485">
    <property type="entry name" value="FGGY_C"/>
</dbReference>